<dbReference type="PANTHER" id="PTHR46796">
    <property type="entry name" value="HTH-TYPE TRANSCRIPTIONAL ACTIVATOR RHAS-RELATED"/>
    <property type="match status" value="1"/>
</dbReference>
<dbReference type="InterPro" id="IPR009057">
    <property type="entry name" value="Homeodomain-like_sf"/>
</dbReference>
<sequence>MLPVMALEPTTVMTTDGVPPEDAFGYWSDLICAEFVQLEARALDTRRFAGSIEHDSLDDLCFSVVSSRGQRVDRTRRLIAASREEVVLVSIQLAGTGSVRQAGRLARQSVGTMTFYDSTVPYTLEFDAPFRQLIVQVPRAMLPVGVLGGATAVGLAPHGPGGVVADFLLGLHRLRRTHPAAAAVLVPHAVGLVDGALRLAEGSGSWSAAAGSAHLRERVHRFVAAHAREADLDVNRVATACGISRRTLFRVLAEGGEGFTELVRRHRVRRAKELLRAHPGRLLSTVAHESGFGGEAQLHRAFRAVTGTTPGAYRGTNRQ</sequence>
<keyword evidence="1" id="KW-0805">Transcription regulation</keyword>
<dbReference type="Proteomes" id="UP001428817">
    <property type="component" value="Unassembled WGS sequence"/>
</dbReference>
<evidence type="ECO:0000313" key="6">
    <source>
        <dbReference type="Proteomes" id="UP001428817"/>
    </source>
</evidence>
<dbReference type="PROSITE" id="PS01124">
    <property type="entry name" value="HTH_ARAC_FAMILY_2"/>
    <property type="match status" value="1"/>
</dbReference>
<comment type="caution">
    <text evidence="5">The sequence shown here is derived from an EMBL/GenBank/DDBJ whole genome shotgun (WGS) entry which is preliminary data.</text>
</comment>
<evidence type="ECO:0000256" key="1">
    <source>
        <dbReference type="ARBA" id="ARBA00023015"/>
    </source>
</evidence>
<dbReference type="PANTHER" id="PTHR46796:SF6">
    <property type="entry name" value="ARAC SUBFAMILY"/>
    <property type="match status" value="1"/>
</dbReference>
<dbReference type="InterPro" id="IPR018062">
    <property type="entry name" value="HTH_AraC-typ_CS"/>
</dbReference>
<dbReference type="PROSITE" id="PS00041">
    <property type="entry name" value="HTH_ARAC_FAMILY_1"/>
    <property type="match status" value="1"/>
</dbReference>
<evidence type="ECO:0000259" key="4">
    <source>
        <dbReference type="PROSITE" id="PS01124"/>
    </source>
</evidence>
<reference evidence="6" key="1">
    <citation type="journal article" date="2019" name="Int. J. Syst. Evol. Microbiol.">
        <title>The Global Catalogue of Microorganisms (GCM) 10K type strain sequencing project: providing services to taxonomists for standard genome sequencing and annotation.</title>
        <authorList>
            <consortium name="The Broad Institute Genomics Platform"/>
            <consortium name="The Broad Institute Genome Sequencing Center for Infectious Disease"/>
            <person name="Wu L."/>
            <person name="Ma J."/>
        </authorList>
    </citation>
    <scope>NUCLEOTIDE SEQUENCE [LARGE SCALE GENOMIC DNA]</scope>
    <source>
        <strain evidence="6">JCM 18303</strain>
    </source>
</reference>
<feature type="domain" description="HTH araC/xylS-type" evidence="4">
    <location>
        <begin position="217"/>
        <end position="316"/>
    </location>
</feature>
<evidence type="ECO:0000313" key="5">
    <source>
        <dbReference type="EMBL" id="GAA5153610.1"/>
    </source>
</evidence>
<evidence type="ECO:0000256" key="2">
    <source>
        <dbReference type="ARBA" id="ARBA00023125"/>
    </source>
</evidence>
<accession>A0ABP9PX88</accession>
<gene>
    <name evidence="5" type="ORF">GCM10023321_24120</name>
</gene>
<dbReference type="SMART" id="SM00342">
    <property type="entry name" value="HTH_ARAC"/>
    <property type="match status" value="1"/>
</dbReference>
<dbReference type="Pfam" id="PF12833">
    <property type="entry name" value="HTH_18"/>
    <property type="match status" value="1"/>
</dbReference>
<name>A0ABP9PX88_9PSEU</name>
<dbReference type="SUPFAM" id="SSF46689">
    <property type="entry name" value="Homeodomain-like"/>
    <property type="match status" value="1"/>
</dbReference>
<dbReference type="EMBL" id="BAABJP010000008">
    <property type="protein sequence ID" value="GAA5153610.1"/>
    <property type="molecule type" value="Genomic_DNA"/>
</dbReference>
<keyword evidence="6" id="KW-1185">Reference proteome</keyword>
<dbReference type="Gene3D" id="1.10.10.60">
    <property type="entry name" value="Homeodomain-like"/>
    <property type="match status" value="1"/>
</dbReference>
<keyword evidence="3" id="KW-0804">Transcription</keyword>
<evidence type="ECO:0000256" key="3">
    <source>
        <dbReference type="ARBA" id="ARBA00023163"/>
    </source>
</evidence>
<dbReference type="InterPro" id="IPR035418">
    <property type="entry name" value="AraC-bd_2"/>
</dbReference>
<proteinExistence type="predicted"/>
<dbReference type="InterPro" id="IPR050204">
    <property type="entry name" value="AraC_XylS_family_regulators"/>
</dbReference>
<keyword evidence="2" id="KW-0238">DNA-binding</keyword>
<protein>
    <submittedName>
        <fullName evidence="5">Helix-turn-helix domain-containing protein</fullName>
    </submittedName>
</protein>
<dbReference type="InterPro" id="IPR018060">
    <property type="entry name" value="HTH_AraC"/>
</dbReference>
<dbReference type="Pfam" id="PF14525">
    <property type="entry name" value="AraC_binding_2"/>
    <property type="match status" value="1"/>
</dbReference>
<organism evidence="5 6">
    <name type="scientific">Pseudonocardia eucalypti</name>
    <dbReference type="NCBI Taxonomy" id="648755"/>
    <lineage>
        <taxon>Bacteria</taxon>
        <taxon>Bacillati</taxon>
        <taxon>Actinomycetota</taxon>
        <taxon>Actinomycetes</taxon>
        <taxon>Pseudonocardiales</taxon>
        <taxon>Pseudonocardiaceae</taxon>
        <taxon>Pseudonocardia</taxon>
    </lineage>
</organism>